<dbReference type="GO" id="GO:0005886">
    <property type="term" value="C:plasma membrane"/>
    <property type="evidence" value="ECO:0000318"/>
    <property type="project" value="GO_Central"/>
</dbReference>
<dbReference type="PROSITE" id="PS50011">
    <property type="entry name" value="PROTEIN_KINASE_DOM"/>
    <property type="match status" value="1"/>
</dbReference>
<feature type="compositionally biased region" description="Polar residues" evidence="16">
    <location>
        <begin position="1431"/>
        <end position="1444"/>
    </location>
</feature>
<evidence type="ECO:0000313" key="22">
    <source>
        <dbReference type="Proteomes" id="UP000000305"/>
    </source>
</evidence>
<dbReference type="PANTHER" id="PTHR24416">
    <property type="entry name" value="TYROSINE-PROTEIN KINASE RECEPTOR"/>
    <property type="match status" value="1"/>
</dbReference>
<dbReference type="EMBL" id="GL732683">
    <property type="protein sequence ID" value="EFX67224.1"/>
    <property type="molecule type" value="Genomic_DNA"/>
</dbReference>
<dbReference type="SMART" id="SM00408">
    <property type="entry name" value="IGc2"/>
    <property type="match status" value="6"/>
</dbReference>
<feature type="binding site" evidence="12 15">
    <location>
        <position position="916"/>
    </location>
    <ligand>
        <name>ATP</name>
        <dbReference type="ChEBI" id="CHEBI:30616"/>
    </ligand>
</feature>
<dbReference type="InterPro" id="IPR011009">
    <property type="entry name" value="Kinase-like_dom_sf"/>
</dbReference>
<dbReference type="InterPro" id="IPR013151">
    <property type="entry name" value="Immunoglobulin_dom"/>
</dbReference>
<dbReference type="GO" id="GO:0007169">
    <property type="term" value="P:cell surface receptor protein tyrosine kinase signaling pathway"/>
    <property type="evidence" value="ECO:0000318"/>
    <property type="project" value="GO_Central"/>
</dbReference>
<dbReference type="InParanoid" id="E9HLZ6"/>
<feature type="domain" description="Ig-like" evidence="20">
    <location>
        <begin position="262"/>
        <end position="360"/>
    </location>
</feature>
<dbReference type="InterPro" id="IPR013783">
    <property type="entry name" value="Ig-like_fold"/>
</dbReference>
<dbReference type="Pfam" id="PF07714">
    <property type="entry name" value="PK_Tyr_Ser-Thr"/>
    <property type="match status" value="2"/>
</dbReference>
<keyword evidence="8" id="KW-0325">Glycoprotein</keyword>
<keyword evidence="7" id="KW-0675">Receptor</keyword>
<dbReference type="PANTHER" id="PTHR24416:SF600">
    <property type="entry name" value="PDGF- AND VEGF-RECEPTOR RELATED, ISOFORM J"/>
    <property type="match status" value="1"/>
</dbReference>
<keyword evidence="12 15" id="KW-0547">Nucleotide-binding</keyword>
<feature type="compositionally biased region" description="Polar residues" evidence="16">
    <location>
        <begin position="1381"/>
        <end position="1408"/>
    </location>
</feature>
<evidence type="ECO:0000259" key="19">
    <source>
        <dbReference type="PROSITE" id="PS50011"/>
    </source>
</evidence>
<evidence type="ECO:0000256" key="1">
    <source>
        <dbReference type="ARBA" id="ARBA00004167"/>
    </source>
</evidence>
<dbReference type="Gene3D" id="3.30.200.20">
    <property type="entry name" value="Phosphorylase Kinase, domain 1"/>
    <property type="match status" value="1"/>
</dbReference>
<dbReference type="eggNOG" id="KOG0200">
    <property type="taxonomic scope" value="Eukaryota"/>
</dbReference>
<dbReference type="PROSITE" id="PS50835">
    <property type="entry name" value="IG_LIKE"/>
    <property type="match status" value="3"/>
</dbReference>
<gene>
    <name evidence="21" type="ORF">DAPPUDRAFT_331276</name>
</gene>
<feature type="binding site" evidence="12">
    <location>
        <begin position="889"/>
        <end position="896"/>
    </location>
    <ligand>
        <name>ATP</name>
        <dbReference type="ChEBI" id="CHEBI:30616"/>
    </ligand>
</feature>
<feature type="transmembrane region" description="Helical" evidence="17">
    <location>
        <begin position="804"/>
        <end position="827"/>
    </location>
</feature>
<feature type="chain" id="PRO_5003238453" description="receptor protein-tyrosine kinase" evidence="18">
    <location>
        <begin position="25"/>
        <end position="1468"/>
    </location>
</feature>
<dbReference type="InterPro" id="IPR000719">
    <property type="entry name" value="Prot_kinase_dom"/>
</dbReference>
<dbReference type="SUPFAM" id="SSF48726">
    <property type="entry name" value="Immunoglobulin"/>
    <property type="match status" value="4"/>
</dbReference>
<evidence type="ECO:0000256" key="5">
    <source>
        <dbReference type="ARBA" id="ARBA00023136"/>
    </source>
</evidence>
<evidence type="ECO:0000256" key="17">
    <source>
        <dbReference type="SAM" id="Phobius"/>
    </source>
</evidence>
<evidence type="ECO:0000259" key="20">
    <source>
        <dbReference type="PROSITE" id="PS50835"/>
    </source>
</evidence>
<dbReference type="Pfam" id="PF00047">
    <property type="entry name" value="ig"/>
    <property type="match status" value="1"/>
</dbReference>
<protein>
    <recommendedName>
        <fullName evidence="2">receptor protein-tyrosine kinase</fullName>
        <ecNumber evidence="2">2.7.10.1</ecNumber>
    </recommendedName>
</protein>
<evidence type="ECO:0000256" key="6">
    <source>
        <dbReference type="ARBA" id="ARBA00023157"/>
    </source>
</evidence>
<dbReference type="Pfam" id="PF13927">
    <property type="entry name" value="Ig_3"/>
    <property type="match status" value="1"/>
</dbReference>
<dbReference type="SUPFAM" id="SSF56112">
    <property type="entry name" value="Protein kinase-like (PK-like)"/>
    <property type="match status" value="1"/>
</dbReference>
<feature type="site" description="Important for interaction with phosphotyrosine-binding proteins" evidence="14">
    <location>
        <position position="1247"/>
    </location>
</feature>
<evidence type="ECO:0000256" key="12">
    <source>
        <dbReference type="PIRSR" id="PIRSR000615-2"/>
    </source>
</evidence>
<dbReference type="KEGG" id="dpx:DAPPUDRAFT_331276"/>
<evidence type="ECO:0000256" key="4">
    <source>
        <dbReference type="ARBA" id="ARBA00022989"/>
    </source>
</evidence>
<dbReference type="CDD" id="cd00096">
    <property type="entry name" value="Ig"/>
    <property type="match status" value="1"/>
</dbReference>
<feature type="domain" description="Protein kinase" evidence="19">
    <location>
        <begin position="882"/>
        <end position="1239"/>
    </location>
</feature>
<evidence type="ECO:0000256" key="13">
    <source>
        <dbReference type="PIRSR" id="PIRSR000615-3"/>
    </source>
</evidence>
<keyword evidence="6" id="KW-1015">Disulfide bond</keyword>
<dbReference type="GO" id="GO:0043235">
    <property type="term" value="C:receptor complex"/>
    <property type="evidence" value="ECO:0000318"/>
    <property type="project" value="GO_Central"/>
</dbReference>
<dbReference type="InterPro" id="IPR050122">
    <property type="entry name" value="RTK"/>
</dbReference>
<keyword evidence="13" id="KW-0479">Metal-binding</keyword>
<dbReference type="InterPro" id="IPR003598">
    <property type="entry name" value="Ig_sub2"/>
</dbReference>
<dbReference type="FunCoup" id="E9HLZ6">
    <property type="interactions" value="171"/>
</dbReference>
<evidence type="ECO:0000256" key="15">
    <source>
        <dbReference type="PROSITE-ProRule" id="PRU10141"/>
    </source>
</evidence>
<dbReference type="InterPro" id="IPR008266">
    <property type="entry name" value="Tyr_kinase_AS"/>
</dbReference>
<dbReference type="HOGENOM" id="CLU_000288_49_4_1"/>
<dbReference type="Proteomes" id="UP000000305">
    <property type="component" value="Unassembled WGS sequence"/>
</dbReference>
<dbReference type="GO" id="GO:0005524">
    <property type="term" value="F:ATP binding"/>
    <property type="evidence" value="ECO:0007669"/>
    <property type="project" value="UniProtKB-UniRule"/>
</dbReference>
<dbReference type="InterPro" id="IPR003599">
    <property type="entry name" value="Ig_sub"/>
</dbReference>
<keyword evidence="4 17" id="KW-1133">Transmembrane helix</keyword>
<dbReference type="OMA" id="SCGHIRP"/>
<keyword evidence="3 17" id="KW-0812">Transmembrane</keyword>
<keyword evidence="13" id="KW-0460">Magnesium</keyword>
<feature type="region of interest" description="Disordered" evidence="16">
    <location>
        <begin position="1045"/>
        <end position="1082"/>
    </location>
</feature>
<evidence type="ECO:0000256" key="10">
    <source>
        <dbReference type="ARBA" id="ARBA00051243"/>
    </source>
</evidence>
<dbReference type="Pfam" id="PF07679">
    <property type="entry name" value="I-set"/>
    <property type="match status" value="1"/>
</dbReference>
<dbReference type="InterPro" id="IPR013098">
    <property type="entry name" value="Ig_I-set"/>
</dbReference>
<evidence type="ECO:0000313" key="21">
    <source>
        <dbReference type="EMBL" id="EFX67224.1"/>
    </source>
</evidence>
<feature type="compositionally biased region" description="Polar residues" evidence="16">
    <location>
        <begin position="1063"/>
        <end position="1076"/>
    </location>
</feature>
<dbReference type="SMART" id="SM00409">
    <property type="entry name" value="IG"/>
    <property type="match status" value="7"/>
</dbReference>
<dbReference type="GO" id="GO:0043410">
    <property type="term" value="P:positive regulation of MAPK cascade"/>
    <property type="evidence" value="ECO:0000318"/>
    <property type="project" value="GO_Central"/>
</dbReference>
<dbReference type="PROSITE" id="PS00109">
    <property type="entry name" value="PROTEIN_KINASE_TYR"/>
    <property type="match status" value="1"/>
</dbReference>
<name>E9HLZ6_DAPPU</name>
<evidence type="ECO:0000256" key="8">
    <source>
        <dbReference type="ARBA" id="ARBA00023180"/>
    </source>
</evidence>
<evidence type="ECO:0000256" key="11">
    <source>
        <dbReference type="PIRSR" id="PIRSR000615-1"/>
    </source>
</evidence>
<evidence type="ECO:0000256" key="7">
    <source>
        <dbReference type="ARBA" id="ARBA00023170"/>
    </source>
</evidence>
<sequence>MFVQRNFRHSILVAVLAFAGLVVSEFPAPRLLPPGDEQIYQSGGTFRLTCEAPRPVEWKLPVLSPHLEMSSNDGANITEEMISPVTDGYEYRSSLEIKSATILNTGYYICHYKENVNMDDPLLAVKTYVYVEDETLLIVNVGEEGIVTVVAHQSSREVIPCKPTSPKVELTLLDPNGMEIVLLQVLTMSPFIVSQQINPQTDPDLWSYDPHEGFIVSEVAVDMSGMYQCTAVYSRNGASFPSHETITYVVSVQPATAGAPKPHINDAFATKIALYNNFTLNCSASYDPGVTIDLKWFVPHRDGIDGHRILTGKLSVNKGIVGGMEQQIAHQVLNVTNATAEDEGYYECQTIDHTGKFELTKVFIKIHGEDVSYVNISDFGLQSNLEQPANQTIKWVVFYEAYPKPQIIWSKGSRENVIRNSSSSKYVIKDELKRTVLEIKEIGLADSGQYLLTVRTNRVEDTRNFTLRVKDKPMVKAHSDSQSKAIHLNERFNLGCQITAYPEATVELFFRECLPQRPCSENWKPLSLNQTSGSDKNSANEENVKITKVDFQTKKVSVVGRARVAGQYRCFARNSLGSTGSPEEKGTYVHIFVSDLSSDNPNGTEFIKSHPNNPVAGEKFNLTCGVLLQKFKQQISWSWTDSSGKTSVINNSQKPPGVERSNVLNKYSYVEALVWQNISKAATGTYTCQTTSLENDSFNTSIAFQIISGQSPRIYNASNSEVSIDQFTELYLYCNADGLPIPKAEWIKDYVTVITEGVSETTSGSSLYIRYANISHAGSYTCRFKSIKGEDERTMLVEVREKPIHTGIIVAIAVVIAIVLVLIVVLARRIHQDKKRKEFFRANQLDIFDKGNPDSINPDLPIDEQTELLPYDKRWEFPRDRLKLGKQLGAGAFGRVVKGEAAGIDGMGTVTTVAVKMVRSHGNMIGLKALMSELKIMIHMGSHLNVVNVLGACTKSVTKGELLVIVEYCRYGNIQNYLIRNRSNFINQVDAKGYINPSIGADLLVDAEAQRGYQVPRSPMRSQSDSNDYNSGSPTVATEMSFLSMSPTGGRQSDLVEGVDSNGHPTLTSTPSNASGNHPYPPWRSNYRGDYRDLPEQPLCTRDLLCWAFQIARGMDYLARRKILHGDLAARNVLLADNNIVKIADFGLAREVYRSGNYKKKGEKIQLFESFECIVQCSAIVPRMEADEQFFIRLQEGYRMDKPKYSPNKIHQFMKDCWEHDPTKRPDFSTLSEALGEQLDVSVRRHYIDLNDAYVESNNAKQSQTDYLSMMCPVNYVNIGSGASPMPLRPTYANIPSQDIMADDISGPSSDYLAMTSIGSPTRTIPSGEDYLFMTNNAPVSPQSGNQSDSSNYEFKFPAKLRKVNEESPNSVEMYPMLNRLSPSHSNHQTGPSPVNNVNGFSNPNYQNPPVIKCSDLDDLPLSPKKPPPATSQVIGNQLYMNISQPPPTRNEDDEPHYANPKNNARIV</sequence>
<feature type="domain" description="Ig-like" evidence="20">
    <location>
        <begin position="601"/>
        <end position="705"/>
    </location>
</feature>
<keyword evidence="9" id="KW-0393">Immunoglobulin domain</keyword>
<feature type="domain" description="Ig-like" evidence="20">
    <location>
        <begin position="712"/>
        <end position="798"/>
    </location>
</feature>
<feature type="signal peptide" evidence="18">
    <location>
        <begin position="1"/>
        <end position="24"/>
    </location>
</feature>
<comment type="subcellular location">
    <subcellularLocation>
        <location evidence="1">Membrane</location>
        <topology evidence="1">Single-pass membrane protein</topology>
    </subcellularLocation>
</comment>
<dbReference type="InterPro" id="IPR036179">
    <property type="entry name" value="Ig-like_dom_sf"/>
</dbReference>
<feature type="binding site" evidence="13">
    <location>
        <position position="1145"/>
    </location>
    <ligand>
        <name>Mg(2+)</name>
        <dbReference type="ChEBI" id="CHEBI:18420"/>
    </ligand>
</feature>
<keyword evidence="12 15" id="KW-0067">ATP-binding</keyword>
<evidence type="ECO:0000256" key="18">
    <source>
        <dbReference type="SAM" id="SignalP"/>
    </source>
</evidence>
<dbReference type="PROSITE" id="PS00107">
    <property type="entry name" value="PROTEIN_KINASE_ATP"/>
    <property type="match status" value="1"/>
</dbReference>
<organism evidence="21 22">
    <name type="scientific">Daphnia pulex</name>
    <name type="common">Water flea</name>
    <dbReference type="NCBI Taxonomy" id="6669"/>
    <lineage>
        <taxon>Eukaryota</taxon>
        <taxon>Metazoa</taxon>
        <taxon>Ecdysozoa</taxon>
        <taxon>Arthropoda</taxon>
        <taxon>Crustacea</taxon>
        <taxon>Branchiopoda</taxon>
        <taxon>Diplostraca</taxon>
        <taxon>Cladocera</taxon>
        <taxon>Anomopoda</taxon>
        <taxon>Daphniidae</taxon>
        <taxon>Daphnia</taxon>
    </lineage>
</organism>
<dbReference type="GO" id="GO:0046872">
    <property type="term" value="F:metal ion binding"/>
    <property type="evidence" value="ECO:0007669"/>
    <property type="project" value="UniProtKB-KW"/>
</dbReference>
<dbReference type="EC" id="2.7.10.1" evidence="2"/>
<keyword evidence="22" id="KW-1185">Reference proteome</keyword>
<keyword evidence="18" id="KW-0732">Signal</keyword>
<feature type="binding site" evidence="12">
    <location>
        <position position="1131"/>
    </location>
    <ligand>
        <name>ATP</name>
        <dbReference type="ChEBI" id="CHEBI:30616"/>
    </ligand>
</feature>
<feature type="region of interest" description="Disordered" evidence="16">
    <location>
        <begin position="1380"/>
        <end position="1468"/>
    </location>
</feature>
<feature type="binding site" evidence="13">
    <location>
        <position position="1132"/>
    </location>
    <ligand>
        <name>Mg(2+)</name>
        <dbReference type="ChEBI" id="CHEBI:18420"/>
    </ligand>
</feature>
<dbReference type="FunFam" id="2.60.40.10:FF:003372">
    <property type="match status" value="1"/>
</dbReference>
<evidence type="ECO:0000256" key="14">
    <source>
        <dbReference type="PIRSR" id="PIRSR000615-4"/>
    </source>
</evidence>
<accession>E9HLZ6</accession>
<comment type="catalytic activity">
    <reaction evidence="10">
        <text>L-tyrosyl-[protein] + ATP = O-phospho-L-tyrosyl-[protein] + ADP + H(+)</text>
        <dbReference type="Rhea" id="RHEA:10596"/>
        <dbReference type="Rhea" id="RHEA-COMP:10136"/>
        <dbReference type="Rhea" id="RHEA-COMP:20101"/>
        <dbReference type="ChEBI" id="CHEBI:15378"/>
        <dbReference type="ChEBI" id="CHEBI:30616"/>
        <dbReference type="ChEBI" id="CHEBI:46858"/>
        <dbReference type="ChEBI" id="CHEBI:61978"/>
        <dbReference type="ChEBI" id="CHEBI:456216"/>
        <dbReference type="EC" id="2.7.10.1"/>
    </reaction>
</comment>
<dbReference type="InterPro" id="IPR017441">
    <property type="entry name" value="Protein_kinase_ATP_BS"/>
</dbReference>
<dbReference type="InterPro" id="IPR007110">
    <property type="entry name" value="Ig-like_dom"/>
</dbReference>
<evidence type="ECO:0000256" key="3">
    <source>
        <dbReference type="ARBA" id="ARBA00022692"/>
    </source>
</evidence>
<proteinExistence type="predicted"/>
<dbReference type="PIRSF" id="PIRSF000615">
    <property type="entry name" value="TyrPK_CSF1-R"/>
    <property type="match status" value="1"/>
</dbReference>
<dbReference type="FunFam" id="3.30.200.20:FF:000384">
    <property type="entry name" value="Receptor protein-tyrosine kinase"/>
    <property type="match status" value="1"/>
</dbReference>
<dbReference type="Gene3D" id="2.60.40.10">
    <property type="entry name" value="Immunoglobulins"/>
    <property type="match status" value="7"/>
</dbReference>
<evidence type="ECO:0000256" key="9">
    <source>
        <dbReference type="ARBA" id="ARBA00023319"/>
    </source>
</evidence>
<dbReference type="OrthoDB" id="3256376at2759"/>
<dbReference type="PhylomeDB" id="E9HLZ6"/>
<dbReference type="Gene3D" id="1.10.510.10">
    <property type="entry name" value="Transferase(Phosphotransferase) domain 1"/>
    <property type="match status" value="2"/>
</dbReference>
<feature type="active site" description="Proton acceptor" evidence="11">
    <location>
        <position position="1127"/>
    </location>
</feature>
<dbReference type="InterPro" id="IPR001245">
    <property type="entry name" value="Ser-Thr/Tyr_kinase_cat_dom"/>
</dbReference>
<dbReference type="GO" id="GO:0004714">
    <property type="term" value="F:transmembrane receptor protein tyrosine kinase activity"/>
    <property type="evidence" value="ECO:0000318"/>
    <property type="project" value="GO_Central"/>
</dbReference>
<evidence type="ECO:0000256" key="2">
    <source>
        <dbReference type="ARBA" id="ARBA00011902"/>
    </source>
</evidence>
<dbReference type="FunFam" id="2.60.40.10:FF:003908">
    <property type="match status" value="1"/>
</dbReference>
<reference evidence="21 22" key="1">
    <citation type="journal article" date="2011" name="Science">
        <title>The ecoresponsive genome of Daphnia pulex.</title>
        <authorList>
            <person name="Colbourne J.K."/>
            <person name="Pfrender M.E."/>
            <person name="Gilbert D."/>
            <person name="Thomas W.K."/>
            <person name="Tucker A."/>
            <person name="Oakley T.H."/>
            <person name="Tokishita S."/>
            <person name="Aerts A."/>
            <person name="Arnold G.J."/>
            <person name="Basu M.K."/>
            <person name="Bauer D.J."/>
            <person name="Caceres C.E."/>
            <person name="Carmel L."/>
            <person name="Casola C."/>
            <person name="Choi J.H."/>
            <person name="Detter J.C."/>
            <person name="Dong Q."/>
            <person name="Dusheyko S."/>
            <person name="Eads B.D."/>
            <person name="Frohlich T."/>
            <person name="Geiler-Samerotte K.A."/>
            <person name="Gerlach D."/>
            <person name="Hatcher P."/>
            <person name="Jogdeo S."/>
            <person name="Krijgsveld J."/>
            <person name="Kriventseva E.V."/>
            <person name="Kultz D."/>
            <person name="Laforsch C."/>
            <person name="Lindquist E."/>
            <person name="Lopez J."/>
            <person name="Manak J.R."/>
            <person name="Muller J."/>
            <person name="Pangilinan J."/>
            <person name="Patwardhan R.P."/>
            <person name="Pitluck S."/>
            <person name="Pritham E.J."/>
            <person name="Rechtsteiner A."/>
            <person name="Rho M."/>
            <person name="Rogozin I.B."/>
            <person name="Sakarya O."/>
            <person name="Salamov A."/>
            <person name="Schaack S."/>
            <person name="Shapiro H."/>
            <person name="Shiga Y."/>
            <person name="Skalitzky C."/>
            <person name="Smith Z."/>
            <person name="Souvorov A."/>
            <person name="Sung W."/>
            <person name="Tang Z."/>
            <person name="Tsuchiya D."/>
            <person name="Tu H."/>
            <person name="Vos H."/>
            <person name="Wang M."/>
            <person name="Wolf Y.I."/>
            <person name="Yamagata H."/>
            <person name="Yamada T."/>
            <person name="Ye Y."/>
            <person name="Shaw J.R."/>
            <person name="Andrews J."/>
            <person name="Crease T.J."/>
            <person name="Tang H."/>
            <person name="Lucas S.M."/>
            <person name="Robertson H.M."/>
            <person name="Bork P."/>
            <person name="Koonin E.V."/>
            <person name="Zdobnov E.M."/>
            <person name="Grigoriev I.V."/>
            <person name="Lynch M."/>
            <person name="Boore J.L."/>
        </authorList>
    </citation>
    <scope>NUCLEOTIDE SEQUENCE [LARGE SCALE GENOMIC DNA]</scope>
</reference>
<keyword evidence="5 17" id="KW-0472">Membrane</keyword>
<evidence type="ECO:0000256" key="16">
    <source>
        <dbReference type="SAM" id="MobiDB-lite"/>
    </source>
</evidence>